<feature type="transmembrane region" description="Helical" evidence="1">
    <location>
        <begin position="269"/>
        <end position="289"/>
    </location>
</feature>
<feature type="transmembrane region" description="Helical" evidence="1">
    <location>
        <begin position="176"/>
        <end position="203"/>
    </location>
</feature>
<reference evidence="2 3" key="1">
    <citation type="journal article" date="2013" name="Antonie Van Leeuwenhoek">
        <title>Echinimonas agarilytica gen. nov., sp. nov., a new gammaproteobacterium isolated from the sea urchin Strongylocentrotus intermedius.</title>
        <authorList>
            <person name="Nedashkovskaya O.I."/>
            <person name="Stenkova A.M."/>
            <person name="Zhukova N.V."/>
            <person name="Van Trappen S."/>
            <person name="Lee J.S."/>
            <person name="Kim S.B."/>
        </authorList>
    </citation>
    <scope>NUCLEOTIDE SEQUENCE [LARGE SCALE GENOMIC DNA]</scope>
    <source>
        <strain evidence="2 3">KMM 6351</strain>
    </source>
</reference>
<feature type="transmembrane region" description="Helical" evidence="1">
    <location>
        <begin position="80"/>
        <end position="100"/>
    </location>
</feature>
<gene>
    <name evidence="2" type="ORF">NAF29_15880</name>
</gene>
<keyword evidence="1" id="KW-0812">Transmembrane</keyword>
<dbReference type="AlphaFoldDB" id="A0AA42B8K7"/>
<protein>
    <submittedName>
        <fullName evidence="2">MFS transporter</fullName>
    </submittedName>
</protein>
<evidence type="ECO:0000256" key="1">
    <source>
        <dbReference type="SAM" id="Phobius"/>
    </source>
</evidence>
<feature type="transmembrane region" description="Helical" evidence="1">
    <location>
        <begin position="412"/>
        <end position="435"/>
    </location>
</feature>
<feature type="transmembrane region" description="Helical" evidence="1">
    <location>
        <begin position="146"/>
        <end position="164"/>
    </location>
</feature>
<organism evidence="2 3">
    <name type="scientific">Echinimonas agarilytica</name>
    <dbReference type="NCBI Taxonomy" id="1215918"/>
    <lineage>
        <taxon>Bacteria</taxon>
        <taxon>Pseudomonadati</taxon>
        <taxon>Pseudomonadota</taxon>
        <taxon>Gammaproteobacteria</taxon>
        <taxon>Alteromonadales</taxon>
        <taxon>Echinimonadaceae</taxon>
        <taxon>Echinimonas</taxon>
    </lineage>
</organism>
<feature type="transmembrane region" description="Helical" evidence="1">
    <location>
        <begin position="229"/>
        <end position="249"/>
    </location>
</feature>
<feature type="transmembrane region" description="Helical" evidence="1">
    <location>
        <begin position="106"/>
        <end position="125"/>
    </location>
</feature>
<feature type="transmembrane region" description="Helical" evidence="1">
    <location>
        <begin position="12"/>
        <end position="32"/>
    </location>
</feature>
<feature type="transmembrane region" description="Helical" evidence="1">
    <location>
        <begin position="301"/>
        <end position="320"/>
    </location>
</feature>
<feature type="transmembrane region" description="Helical" evidence="1">
    <location>
        <begin position="326"/>
        <end position="350"/>
    </location>
</feature>
<feature type="transmembrane region" description="Helical" evidence="1">
    <location>
        <begin position="44"/>
        <end position="60"/>
    </location>
</feature>
<sequence length="451" mass="49808">MTHSEYITGKTSIGLGYIALFFVNQALFALAIPFFQMTLAYDPVHLSISLAAPIGIVALLHQRCEHWLNFLPSNPTTEHWVLSSIAVVCGVSFSLIWWLPTFISEHMLWLLFALSLVFHFSGALLSIYIKGKTYLFAQSVPQKVSFFSWLGFCERSGALVYYWLFPLAQLSLWGSLVLGMKVIGSILGLIVILGFLVVAIHFLSHHVPVPQRLAHQHQHHVTFNSVEKLALCILLLLVIAKIGLVSAFSGLDYYVLVYYVSQDLEQGSFWKGVLSSSFALVSIAMVPVVKVFLHHFKPIDILKTIYAISFIGSIGKWYIFMPNQQLWLVFDALLGAASFVSLVVIVPMLLSDVAGVSSARLARSAERKVAALQNQTTLLSILASLIISGILLKLCGFDASLAHAQSDDTITLLRLALSGGTALFNLVSLALLFAYPLISKEEQLNTNYESN</sequence>
<dbReference type="RefSeq" id="WP_251262614.1">
    <property type="nucleotide sequence ID" value="NZ_JAMQGP010000009.1"/>
</dbReference>
<keyword evidence="1" id="KW-0472">Membrane</keyword>
<dbReference type="EMBL" id="JAMQGP010000009">
    <property type="protein sequence ID" value="MCM2681130.1"/>
    <property type="molecule type" value="Genomic_DNA"/>
</dbReference>
<keyword evidence="3" id="KW-1185">Reference proteome</keyword>
<accession>A0AA42B8K7</accession>
<evidence type="ECO:0000313" key="3">
    <source>
        <dbReference type="Proteomes" id="UP001165393"/>
    </source>
</evidence>
<feature type="transmembrane region" description="Helical" evidence="1">
    <location>
        <begin position="371"/>
        <end position="392"/>
    </location>
</feature>
<name>A0AA42B8K7_9GAMM</name>
<comment type="caution">
    <text evidence="2">The sequence shown here is derived from an EMBL/GenBank/DDBJ whole genome shotgun (WGS) entry which is preliminary data.</text>
</comment>
<keyword evidence="1" id="KW-1133">Transmembrane helix</keyword>
<proteinExistence type="predicted"/>
<evidence type="ECO:0000313" key="2">
    <source>
        <dbReference type="EMBL" id="MCM2681130.1"/>
    </source>
</evidence>
<dbReference type="Proteomes" id="UP001165393">
    <property type="component" value="Unassembled WGS sequence"/>
</dbReference>